<dbReference type="EMBL" id="FOXI01000007">
    <property type="protein sequence ID" value="SFP74594.1"/>
    <property type="molecule type" value="Genomic_DNA"/>
</dbReference>
<dbReference type="GO" id="GO:0016020">
    <property type="term" value="C:membrane"/>
    <property type="evidence" value="ECO:0007669"/>
    <property type="project" value="UniProtKB-SubCell"/>
</dbReference>
<dbReference type="InterPro" id="IPR004841">
    <property type="entry name" value="AA-permease/SLC12A_dom"/>
</dbReference>
<evidence type="ECO:0000256" key="4">
    <source>
        <dbReference type="ARBA" id="ARBA00023136"/>
    </source>
</evidence>
<organism evidence="7 8">
    <name type="scientific">Halolamina pelagica</name>
    <dbReference type="NCBI Taxonomy" id="699431"/>
    <lineage>
        <taxon>Archaea</taxon>
        <taxon>Methanobacteriati</taxon>
        <taxon>Methanobacteriota</taxon>
        <taxon>Stenosarchaea group</taxon>
        <taxon>Halobacteria</taxon>
        <taxon>Halobacteriales</taxon>
        <taxon>Haloferacaceae</taxon>
    </lineage>
</organism>
<feature type="transmembrane region" description="Helical" evidence="5">
    <location>
        <begin position="346"/>
        <end position="364"/>
    </location>
</feature>
<dbReference type="RefSeq" id="WP_074878429.1">
    <property type="nucleotide sequence ID" value="NZ_FOXI01000007.1"/>
</dbReference>
<keyword evidence="2 5" id="KW-0812">Transmembrane</keyword>
<evidence type="ECO:0000313" key="8">
    <source>
        <dbReference type="Proteomes" id="UP000183769"/>
    </source>
</evidence>
<feature type="transmembrane region" description="Helical" evidence="5">
    <location>
        <begin position="136"/>
        <end position="159"/>
    </location>
</feature>
<feature type="transmembrane region" description="Helical" evidence="5">
    <location>
        <begin position="246"/>
        <end position="267"/>
    </location>
</feature>
<proteinExistence type="predicted"/>
<evidence type="ECO:0000256" key="1">
    <source>
        <dbReference type="ARBA" id="ARBA00004141"/>
    </source>
</evidence>
<dbReference type="Pfam" id="PF00324">
    <property type="entry name" value="AA_permease"/>
    <property type="match status" value="1"/>
</dbReference>
<dbReference type="Proteomes" id="UP000183769">
    <property type="component" value="Unassembled WGS sequence"/>
</dbReference>
<dbReference type="OrthoDB" id="56838at2157"/>
<feature type="transmembrane region" description="Helical" evidence="5">
    <location>
        <begin position="371"/>
        <end position="389"/>
    </location>
</feature>
<evidence type="ECO:0000313" key="7">
    <source>
        <dbReference type="EMBL" id="SFP74594.1"/>
    </source>
</evidence>
<keyword evidence="8" id="KW-1185">Reference proteome</keyword>
<evidence type="ECO:0000256" key="3">
    <source>
        <dbReference type="ARBA" id="ARBA00022989"/>
    </source>
</evidence>
<dbReference type="PIRSF" id="PIRSF006060">
    <property type="entry name" value="AA_transporter"/>
    <property type="match status" value="1"/>
</dbReference>
<gene>
    <name evidence="7" type="ORF">SAMN05216277_10725</name>
</gene>
<evidence type="ECO:0000259" key="6">
    <source>
        <dbReference type="Pfam" id="PF00324"/>
    </source>
</evidence>
<comment type="subcellular location">
    <subcellularLocation>
        <location evidence="1">Membrane</location>
        <topology evidence="1">Multi-pass membrane protein</topology>
    </subcellularLocation>
</comment>
<evidence type="ECO:0000256" key="5">
    <source>
        <dbReference type="SAM" id="Phobius"/>
    </source>
</evidence>
<feature type="transmembrane region" description="Helical" evidence="5">
    <location>
        <begin position="89"/>
        <end position="115"/>
    </location>
</feature>
<keyword evidence="4 5" id="KW-0472">Membrane</keyword>
<feature type="transmembrane region" description="Helical" evidence="5">
    <location>
        <begin position="288"/>
        <end position="307"/>
    </location>
</feature>
<feature type="transmembrane region" description="Helical" evidence="5">
    <location>
        <begin position="17"/>
        <end position="41"/>
    </location>
</feature>
<reference evidence="8" key="1">
    <citation type="submission" date="2016-10" db="EMBL/GenBank/DDBJ databases">
        <authorList>
            <person name="Varghese N."/>
            <person name="Submissions S."/>
        </authorList>
    </citation>
    <scope>NUCLEOTIDE SEQUENCE [LARGE SCALE GENOMIC DNA]</scope>
    <source>
        <strain evidence="8">CGMCC 1.10329</strain>
    </source>
</reference>
<dbReference type="PANTHER" id="PTHR42770">
    <property type="entry name" value="AMINO ACID TRANSPORTER-RELATED"/>
    <property type="match status" value="1"/>
</dbReference>
<dbReference type="InterPro" id="IPR050367">
    <property type="entry name" value="APC_superfamily"/>
</dbReference>
<dbReference type="Gene3D" id="1.20.1740.10">
    <property type="entry name" value="Amino acid/polyamine transporter I"/>
    <property type="match status" value="1"/>
</dbReference>
<dbReference type="PANTHER" id="PTHR42770:SF11">
    <property type="entry name" value="INNER MEMBRANE TRANSPORT PROTEIN YBAT"/>
    <property type="match status" value="1"/>
</dbReference>
<feature type="transmembrane region" description="Helical" evidence="5">
    <location>
        <begin position="48"/>
        <end position="69"/>
    </location>
</feature>
<dbReference type="AlphaFoldDB" id="A0A1I5SUV0"/>
<sequence>MAEPNAPADETGLERTIGLVGAITIGMGTMIGAGIFVFPGLAVGRAGLGAAVSFAIGTVVAVVIALPTAELATAMPESGGGYYFVSRGLGGFLGSVVGLSVTVGLVFAAAFYLVGFGEYTLAVVAEAGLRAAIPSAVGGVGIGYVLAIVGGTALTVVSILGTEHVESLQNALVGLLIAILVVFLLRSGLDVLGLLGRPRVPAQLLPNGSLPVLTTAALVFTSFLGFAQIAAVAGEVVEPSRTLPRALVGSILVVGVLYVATVFVTAGTFSPPRLQQLGETAIVEVARVYLGVGGAVAILLAGFLATLSSANATLLGGSRVLHALSRDDVVPPHAGRISQRYGTPHFALSFVGGLAICLVVVGRLDTLAEVASFLHLVMYGLMCVAQLRLSRATPVWYDPSFQCPGTPYVPMAGVLASVGLIAFMQSLSQAVGIVIIVFSGLWYRAYADGVTVTPEVNDA</sequence>
<dbReference type="GO" id="GO:0055085">
    <property type="term" value="P:transmembrane transport"/>
    <property type="evidence" value="ECO:0007669"/>
    <property type="project" value="InterPro"/>
</dbReference>
<name>A0A1I5SUV0_9EURY</name>
<protein>
    <submittedName>
        <fullName evidence="7">Amino acid transporter</fullName>
    </submittedName>
</protein>
<evidence type="ECO:0000256" key="2">
    <source>
        <dbReference type="ARBA" id="ARBA00022692"/>
    </source>
</evidence>
<feature type="transmembrane region" description="Helical" evidence="5">
    <location>
        <begin position="409"/>
        <end position="438"/>
    </location>
</feature>
<keyword evidence="3 5" id="KW-1133">Transmembrane helix</keyword>
<feature type="domain" description="Amino acid permease/ SLC12A" evidence="6">
    <location>
        <begin position="22"/>
        <end position="429"/>
    </location>
</feature>
<feature type="transmembrane region" description="Helical" evidence="5">
    <location>
        <begin position="210"/>
        <end position="234"/>
    </location>
</feature>
<accession>A0A1I5SUV0</accession>
<feature type="transmembrane region" description="Helical" evidence="5">
    <location>
        <begin position="171"/>
        <end position="189"/>
    </location>
</feature>